<dbReference type="SMART" id="SM00388">
    <property type="entry name" value="HisKA"/>
    <property type="match status" value="1"/>
</dbReference>
<dbReference type="CDD" id="cd00075">
    <property type="entry name" value="HATPase"/>
    <property type="match status" value="1"/>
</dbReference>
<evidence type="ECO:0000256" key="2">
    <source>
        <dbReference type="ARBA" id="ARBA00012438"/>
    </source>
</evidence>
<feature type="transmembrane region" description="Helical" evidence="9">
    <location>
        <begin position="144"/>
        <end position="164"/>
    </location>
</feature>
<keyword evidence="6 11" id="KW-0418">Kinase</keyword>
<dbReference type="InterPro" id="IPR036097">
    <property type="entry name" value="HisK_dim/P_sf"/>
</dbReference>
<dbReference type="InterPro" id="IPR004358">
    <property type="entry name" value="Sig_transdc_His_kin-like_C"/>
</dbReference>
<dbReference type="InterPro" id="IPR050736">
    <property type="entry name" value="Sensor_HK_Regulatory"/>
</dbReference>
<sequence length="546" mass="64163">MFFDKMKSVDSKKISLITILNIVIFYVLYRVAIFIANNTRFYEWFLISDIVSITLVVGLISIFSFFLYSSVYDDDYFHMFSLMYISIYFEFVMMTFLSRPLNVFGLMEVNKIFVGFASIFRTIIIWLTYYEQNPINRYLHNNKIYAVFLSIIITFMCIMTDLYLMTCNVLNSHMPLINWIKISVNIATFIILIKFSIQYVNKKNVNYFITFLGTDIMFFSRVLLMSNLYPDKYTMYVLNRIILCCGFAIIVISMFWEVIMMSKENKKLINDFNTQKLEILRLKHEEELRTQFFANISHELRTPLNIMICSFQLLESKSKDKDSLSEYYKKYEKVISENSSRMLRLINNIIDASKFEAGCFKMDFANCEIIRVIEDITLSIAQSEKSQKRNIIFDTNTEFLEIKCDPENIERVMLNLLSNAIKFTDNDGEIIVSCEENEDYLVIRVKDNGIGIPPEFRSRIFERFVQVDKSFRRNVEGSGIGLSIVKFIVDSHGGEIYINDEIIKGCEFVIKIPNIKMENDIIVNNYNKELKKEINAKVNIELSDIQ</sequence>
<feature type="domain" description="Histidine kinase" evidence="10">
    <location>
        <begin position="295"/>
        <end position="516"/>
    </location>
</feature>
<dbReference type="GO" id="GO:0000155">
    <property type="term" value="F:phosphorelay sensor kinase activity"/>
    <property type="evidence" value="ECO:0007669"/>
    <property type="project" value="InterPro"/>
</dbReference>
<keyword evidence="8" id="KW-0902">Two-component regulatory system</keyword>
<comment type="catalytic activity">
    <reaction evidence="1">
        <text>ATP + protein L-histidine = ADP + protein N-phospho-L-histidine.</text>
        <dbReference type="EC" id="2.7.13.3"/>
    </reaction>
</comment>
<dbReference type="InterPro" id="IPR036890">
    <property type="entry name" value="HATPase_C_sf"/>
</dbReference>
<keyword evidence="7" id="KW-0067">ATP-binding</keyword>
<comment type="caution">
    <text evidence="11">The sequence shown here is derived from an EMBL/GenBank/DDBJ whole genome shotgun (WGS) entry which is preliminary data.</text>
</comment>
<dbReference type="InterPro" id="IPR005467">
    <property type="entry name" value="His_kinase_dom"/>
</dbReference>
<feature type="transmembrane region" description="Helical" evidence="9">
    <location>
        <begin position="109"/>
        <end position="129"/>
    </location>
</feature>
<evidence type="ECO:0000256" key="5">
    <source>
        <dbReference type="ARBA" id="ARBA00022741"/>
    </source>
</evidence>
<dbReference type="AlphaFoldDB" id="A0A0A6PSM2"/>
<feature type="transmembrane region" description="Helical" evidence="9">
    <location>
        <begin position="14"/>
        <end position="32"/>
    </location>
</feature>
<name>A0A0A6PSM2_CLOBU</name>
<dbReference type="CDD" id="cd00082">
    <property type="entry name" value="HisKA"/>
    <property type="match status" value="1"/>
</dbReference>
<dbReference type="PROSITE" id="PS50109">
    <property type="entry name" value="HIS_KIN"/>
    <property type="match status" value="1"/>
</dbReference>
<evidence type="ECO:0000259" key="10">
    <source>
        <dbReference type="PROSITE" id="PS50109"/>
    </source>
</evidence>
<evidence type="ECO:0000256" key="9">
    <source>
        <dbReference type="SAM" id="Phobius"/>
    </source>
</evidence>
<evidence type="ECO:0000256" key="1">
    <source>
        <dbReference type="ARBA" id="ARBA00000085"/>
    </source>
</evidence>
<gene>
    <name evidence="11" type="ORF">AWN73_16855</name>
</gene>
<evidence type="ECO:0000256" key="8">
    <source>
        <dbReference type="ARBA" id="ARBA00023012"/>
    </source>
</evidence>
<dbReference type="FunFam" id="3.30.565.10:FF:000037">
    <property type="entry name" value="Hybrid sensor histidine kinase/response regulator"/>
    <property type="match status" value="1"/>
</dbReference>
<dbReference type="SUPFAM" id="SSF47384">
    <property type="entry name" value="Homodimeric domain of signal transducing histidine kinase"/>
    <property type="match status" value="1"/>
</dbReference>
<dbReference type="SMART" id="SM00387">
    <property type="entry name" value="HATPase_c"/>
    <property type="match status" value="1"/>
</dbReference>
<keyword evidence="9" id="KW-0812">Transmembrane</keyword>
<dbReference type="EC" id="2.7.13.3" evidence="2"/>
<proteinExistence type="predicted"/>
<dbReference type="InterPro" id="IPR003594">
    <property type="entry name" value="HATPase_dom"/>
</dbReference>
<protein>
    <recommendedName>
        <fullName evidence="2">histidine kinase</fullName>
        <ecNumber evidence="2">2.7.13.3</ecNumber>
    </recommendedName>
</protein>
<feature type="transmembrane region" description="Helical" evidence="9">
    <location>
        <begin position="44"/>
        <end position="70"/>
    </location>
</feature>
<evidence type="ECO:0000313" key="11">
    <source>
        <dbReference type="EMBL" id="PPV13230.1"/>
    </source>
</evidence>
<evidence type="ECO:0000313" key="12">
    <source>
        <dbReference type="Proteomes" id="UP000238081"/>
    </source>
</evidence>
<feature type="transmembrane region" description="Helical" evidence="9">
    <location>
        <begin position="176"/>
        <end position="199"/>
    </location>
</feature>
<dbReference type="PANTHER" id="PTHR43711:SF26">
    <property type="entry name" value="SENSOR HISTIDINE KINASE RCSC"/>
    <property type="match status" value="1"/>
</dbReference>
<dbReference type="PRINTS" id="PR00344">
    <property type="entry name" value="BCTRLSENSOR"/>
</dbReference>
<dbReference type="Pfam" id="PF02518">
    <property type="entry name" value="HATPase_c"/>
    <property type="match status" value="1"/>
</dbReference>
<keyword evidence="4" id="KW-0808">Transferase</keyword>
<keyword evidence="9" id="KW-1133">Transmembrane helix</keyword>
<keyword evidence="9" id="KW-0472">Membrane</keyword>
<evidence type="ECO:0000256" key="4">
    <source>
        <dbReference type="ARBA" id="ARBA00022679"/>
    </source>
</evidence>
<feature type="transmembrane region" description="Helical" evidence="9">
    <location>
        <begin position="76"/>
        <end position="97"/>
    </location>
</feature>
<dbReference type="Pfam" id="PF00512">
    <property type="entry name" value="HisKA"/>
    <property type="match status" value="1"/>
</dbReference>
<evidence type="ECO:0000256" key="7">
    <source>
        <dbReference type="ARBA" id="ARBA00022840"/>
    </source>
</evidence>
<reference evidence="11 12" key="1">
    <citation type="submission" date="2016-01" db="EMBL/GenBank/DDBJ databases">
        <title>Characterization of the Clostridium difficile lineages that are prevalent in Hong Kong and China.</title>
        <authorList>
            <person name="Kwok J.S.-L."/>
            <person name="Lam W.-Y."/>
            <person name="Ip M."/>
            <person name="Chan T.-F."/>
            <person name="Hawkey P.M."/>
            <person name="Tsui S.K.-W."/>
        </authorList>
    </citation>
    <scope>NUCLEOTIDE SEQUENCE [LARGE SCALE GENOMIC DNA]</scope>
    <source>
        <strain evidence="11 12">300064</strain>
    </source>
</reference>
<organism evidence="11 12">
    <name type="scientific">Clostridium butyricum</name>
    <dbReference type="NCBI Taxonomy" id="1492"/>
    <lineage>
        <taxon>Bacteria</taxon>
        <taxon>Bacillati</taxon>
        <taxon>Bacillota</taxon>
        <taxon>Clostridia</taxon>
        <taxon>Eubacteriales</taxon>
        <taxon>Clostridiaceae</taxon>
        <taxon>Clostridium</taxon>
    </lineage>
</organism>
<dbReference type="SUPFAM" id="SSF55874">
    <property type="entry name" value="ATPase domain of HSP90 chaperone/DNA topoisomerase II/histidine kinase"/>
    <property type="match status" value="1"/>
</dbReference>
<dbReference type="EMBL" id="LRDH01000124">
    <property type="protein sequence ID" value="PPV13230.1"/>
    <property type="molecule type" value="Genomic_DNA"/>
</dbReference>
<dbReference type="RefSeq" id="WP_043665943.1">
    <property type="nucleotide sequence ID" value="NZ_JSEG01000020.1"/>
</dbReference>
<evidence type="ECO:0000256" key="6">
    <source>
        <dbReference type="ARBA" id="ARBA00022777"/>
    </source>
</evidence>
<keyword evidence="5" id="KW-0547">Nucleotide-binding</keyword>
<keyword evidence="3" id="KW-0597">Phosphoprotein</keyword>
<dbReference type="Proteomes" id="UP000238081">
    <property type="component" value="Unassembled WGS sequence"/>
</dbReference>
<evidence type="ECO:0000256" key="3">
    <source>
        <dbReference type="ARBA" id="ARBA00022553"/>
    </source>
</evidence>
<feature type="transmembrane region" description="Helical" evidence="9">
    <location>
        <begin position="205"/>
        <end position="224"/>
    </location>
</feature>
<dbReference type="PANTHER" id="PTHR43711">
    <property type="entry name" value="TWO-COMPONENT HISTIDINE KINASE"/>
    <property type="match status" value="1"/>
</dbReference>
<dbReference type="InterPro" id="IPR003661">
    <property type="entry name" value="HisK_dim/P_dom"/>
</dbReference>
<dbReference type="Gene3D" id="3.30.565.10">
    <property type="entry name" value="Histidine kinase-like ATPase, C-terminal domain"/>
    <property type="match status" value="1"/>
</dbReference>
<accession>A0A0A6PSM2</accession>
<feature type="transmembrane region" description="Helical" evidence="9">
    <location>
        <begin position="236"/>
        <end position="256"/>
    </location>
</feature>
<dbReference type="GO" id="GO:0005524">
    <property type="term" value="F:ATP binding"/>
    <property type="evidence" value="ECO:0007669"/>
    <property type="project" value="UniProtKB-KW"/>
</dbReference>
<dbReference type="Gene3D" id="1.10.287.130">
    <property type="match status" value="1"/>
</dbReference>